<gene>
    <name evidence="1" type="primary">57</name>
    <name evidence="1" type="ORF">SEA_GETALONG_57</name>
</gene>
<dbReference type="Proteomes" id="UP000278586">
    <property type="component" value="Segment"/>
</dbReference>
<keyword evidence="2" id="KW-1185">Reference proteome</keyword>
<dbReference type="KEGG" id="vg:55005291"/>
<evidence type="ECO:0000313" key="1">
    <source>
        <dbReference type="EMBL" id="AYD83917.1"/>
    </source>
</evidence>
<proteinExistence type="predicted"/>
<dbReference type="RefSeq" id="YP_009814170.1">
    <property type="nucleotide sequence ID" value="NC_048083.1"/>
</dbReference>
<dbReference type="GeneID" id="55005291"/>
<accession>A0A386KHX1</accession>
<protein>
    <submittedName>
        <fullName evidence="1">Uncharacterized protein</fullName>
    </submittedName>
</protein>
<reference evidence="1 2" key="1">
    <citation type="submission" date="2018-08" db="EMBL/GenBank/DDBJ databases">
        <authorList>
            <person name="King R.A."/>
            <person name="Ngong N.B."/>
            <person name="Xu E.M."/>
            <person name="Austin H.D."/>
            <person name="Shervin T.J."/>
            <person name="Anderson J.K."/>
            <person name="Watkins T.N."/>
            <person name="Gaffney B.L."/>
            <person name="Staples A.K."/>
            <person name="Rinehart C.A."/>
            <person name="Rowland N.S."/>
            <person name="Garlena R.A."/>
            <person name="Russell D.A."/>
            <person name="Pope W.H."/>
            <person name="Jacobs-Sera D."/>
            <person name="Hendrix R.W."/>
            <person name="Hatfull G.F."/>
        </authorList>
    </citation>
    <scope>NUCLEOTIDE SEQUENCE [LARGE SCALE GENOMIC DNA]</scope>
</reference>
<sequence>MSDASDPVENDTESRLSRCVCGHTSRAHRPGVDHNANEAGITITSCAPPCSCAKFKAANTSSHSTATRKADLPDVDVAEPSHLRFAAAIADVYLGDGLGKVLSDLADRMQAELADAALVGQIAAVVRQTTFTLCTSLGIDTVQLGVAEIGHLDNDFHFMELAHDELTADDMRQVAAAFLAAAQYTDELAGDQS</sequence>
<evidence type="ECO:0000313" key="2">
    <source>
        <dbReference type="Proteomes" id="UP000278586"/>
    </source>
</evidence>
<dbReference type="EMBL" id="MH779504">
    <property type="protein sequence ID" value="AYD83917.1"/>
    <property type="molecule type" value="Genomic_DNA"/>
</dbReference>
<name>A0A386KHX1_9CAUD</name>
<organism evidence="1 2">
    <name type="scientific">Gordonia phage Getalong</name>
    <dbReference type="NCBI Taxonomy" id="2315531"/>
    <lineage>
        <taxon>Viruses</taxon>
        <taxon>Duplodnaviria</taxon>
        <taxon>Heunggongvirae</taxon>
        <taxon>Uroviricota</taxon>
        <taxon>Caudoviricetes</taxon>
        <taxon>Langleyhallvirinae</taxon>
        <taxon>Getalongvirus</taxon>
        <taxon>Getalongvirus getalong</taxon>
    </lineage>
</organism>